<dbReference type="Pfam" id="PF01750">
    <property type="entry name" value="HycI"/>
    <property type="match status" value="1"/>
</dbReference>
<keyword evidence="2 6" id="KW-0645">Protease</keyword>
<dbReference type="CDD" id="cd06068">
    <property type="entry name" value="H2MP_like-1"/>
    <property type="match status" value="1"/>
</dbReference>
<name>A0ABX1H0X9_9ACTN</name>
<evidence type="ECO:0000256" key="5">
    <source>
        <dbReference type="SAM" id="MobiDB-lite"/>
    </source>
</evidence>
<evidence type="ECO:0000256" key="4">
    <source>
        <dbReference type="ARBA" id="ARBA00022801"/>
    </source>
</evidence>
<dbReference type="RefSeq" id="WP_168538764.1">
    <property type="nucleotide sequence ID" value="NZ_JAAWWP010000006.1"/>
</dbReference>
<dbReference type="GO" id="GO:0008233">
    <property type="term" value="F:peptidase activity"/>
    <property type="evidence" value="ECO:0007669"/>
    <property type="project" value="UniProtKB-KW"/>
</dbReference>
<dbReference type="GO" id="GO:0006508">
    <property type="term" value="P:proteolysis"/>
    <property type="evidence" value="ECO:0007669"/>
    <property type="project" value="UniProtKB-KW"/>
</dbReference>
<gene>
    <name evidence="6" type="ORF">HFV08_12240</name>
</gene>
<keyword evidence="4" id="KW-0378">Hydrolase</keyword>
<sequence>MNGTAEPAAGGRTLVAGIGNIFLGDDGFGVETVRRLRERALPPDVELADIGVRGVHLAYQLLDGYGTVILVDAVQRGAAPGTVHLIEVREADRAEPGTPVIDGHRMSPDTVLALLGTLTAGTGQSGPGRVLVVGCEPASVDEGMGLSAPVEAALDEAVRLVLGLLEAGPESAAPPGHGTAPAPGGPGLVPQGHEA</sequence>
<dbReference type="PANTHER" id="PTHR30302">
    <property type="entry name" value="HYDROGENASE 1 MATURATION PROTEASE"/>
    <property type="match status" value="1"/>
</dbReference>
<organism evidence="6 7">
    <name type="scientific">Streptomyces physcomitrii</name>
    <dbReference type="NCBI Taxonomy" id="2724184"/>
    <lineage>
        <taxon>Bacteria</taxon>
        <taxon>Bacillati</taxon>
        <taxon>Actinomycetota</taxon>
        <taxon>Actinomycetes</taxon>
        <taxon>Kitasatosporales</taxon>
        <taxon>Streptomycetaceae</taxon>
        <taxon>Streptomyces</taxon>
    </lineage>
</organism>
<evidence type="ECO:0000256" key="3">
    <source>
        <dbReference type="ARBA" id="ARBA00022750"/>
    </source>
</evidence>
<dbReference type="PRINTS" id="PR00446">
    <property type="entry name" value="HYDRGNUPTAKE"/>
</dbReference>
<comment type="caution">
    <text evidence="6">The sequence shown here is derived from an EMBL/GenBank/DDBJ whole genome shotgun (WGS) entry which is preliminary data.</text>
</comment>
<accession>A0ABX1H0X9</accession>
<dbReference type="Proteomes" id="UP000772196">
    <property type="component" value="Unassembled WGS sequence"/>
</dbReference>
<evidence type="ECO:0000313" key="6">
    <source>
        <dbReference type="EMBL" id="NKI41998.1"/>
    </source>
</evidence>
<reference evidence="6 7" key="1">
    <citation type="submission" date="2020-04" db="EMBL/GenBank/DDBJ databases">
        <title>Phylogenetic Diversity and Antibacterial Activity against Ralstonia solanacearum of Endophytic Actinomycete Isolated from Moss.</title>
        <authorList>
            <person name="Zhuang X."/>
        </authorList>
    </citation>
    <scope>NUCLEOTIDE SEQUENCE [LARGE SCALE GENOMIC DNA]</scope>
    <source>
        <strain evidence="6 7">LD120</strain>
    </source>
</reference>
<keyword evidence="3" id="KW-0064">Aspartyl protease</keyword>
<dbReference type="EMBL" id="JAAWWP010000006">
    <property type="protein sequence ID" value="NKI41998.1"/>
    <property type="molecule type" value="Genomic_DNA"/>
</dbReference>
<proteinExistence type="inferred from homology"/>
<dbReference type="InterPro" id="IPR000671">
    <property type="entry name" value="Peptidase_A31"/>
</dbReference>
<protein>
    <submittedName>
        <fullName evidence="6">Hydrogenase maturation protease</fullName>
    </submittedName>
</protein>
<dbReference type="InterPro" id="IPR023430">
    <property type="entry name" value="Pept_HybD-like_dom_sf"/>
</dbReference>
<keyword evidence="7" id="KW-1185">Reference proteome</keyword>
<dbReference type="Gene3D" id="3.40.50.1450">
    <property type="entry name" value="HybD-like"/>
    <property type="match status" value="1"/>
</dbReference>
<dbReference type="SUPFAM" id="SSF53163">
    <property type="entry name" value="HybD-like"/>
    <property type="match status" value="1"/>
</dbReference>
<evidence type="ECO:0000256" key="1">
    <source>
        <dbReference type="ARBA" id="ARBA00006814"/>
    </source>
</evidence>
<feature type="region of interest" description="Disordered" evidence="5">
    <location>
        <begin position="169"/>
        <end position="195"/>
    </location>
</feature>
<evidence type="ECO:0000256" key="2">
    <source>
        <dbReference type="ARBA" id="ARBA00022670"/>
    </source>
</evidence>
<evidence type="ECO:0000313" key="7">
    <source>
        <dbReference type="Proteomes" id="UP000772196"/>
    </source>
</evidence>
<dbReference type="NCBIfam" id="TIGR00072">
    <property type="entry name" value="hydrog_prot"/>
    <property type="match status" value="1"/>
</dbReference>
<feature type="compositionally biased region" description="Low complexity" evidence="5">
    <location>
        <begin position="173"/>
        <end position="195"/>
    </location>
</feature>
<dbReference type="PANTHER" id="PTHR30302:SF1">
    <property type="entry name" value="HYDROGENASE 2 MATURATION PROTEASE"/>
    <property type="match status" value="1"/>
</dbReference>
<comment type="similarity">
    <text evidence="1">Belongs to the peptidase A31 family.</text>
</comment>